<name>A0A0H2X0G6_CHLTA</name>
<keyword evidence="5" id="KW-0460">Magnesium</keyword>
<feature type="domain" description="TGS" evidence="8">
    <location>
        <begin position="282"/>
        <end position="365"/>
    </location>
</feature>
<proteinExistence type="inferred from homology"/>
<keyword evidence="3 6" id="KW-0547">Nucleotide-binding</keyword>
<evidence type="ECO:0000256" key="2">
    <source>
        <dbReference type="ARBA" id="ARBA00022723"/>
    </source>
</evidence>
<dbReference type="KEGG" id="cta:CTA_0097"/>
<dbReference type="EMBL" id="CP000051">
    <property type="protein sequence ID" value="AAX50343.1"/>
    <property type="molecule type" value="Genomic_DNA"/>
</dbReference>
<protein>
    <recommendedName>
        <fullName evidence="6">Ribosome-binding ATPase YchF</fullName>
    </recommendedName>
</protein>
<dbReference type="GO" id="GO:0016887">
    <property type="term" value="F:ATP hydrolysis activity"/>
    <property type="evidence" value="ECO:0007669"/>
    <property type="project" value="UniProtKB-UniRule"/>
</dbReference>
<dbReference type="GO" id="GO:0005525">
    <property type="term" value="F:GTP binding"/>
    <property type="evidence" value="ECO:0007669"/>
    <property type="project" value="InterPro"/>
</dbReference>
<dbReference type="HAMAP" id="MF_00944">
    <property type="entry name" value="YchF_OLA1_ATPase"/>
    <property type="match status" value="1"/>
</dbReference>
<organism evidence="9 10">
    <name type="scientific">Chlamydia trachomatis serovar A (strain ATCC VR-571B / DSM 19440 / HAR-13)</name>
    <dbReference type="NCBI Taxonomy" id="315277"/>
    <lineage>
        <taxon>Bacteria</taxon>
        <taxon>Pseudomonadati</taxon>
        <taxon>Chlamydiota</taxon>
        <taxon>Chlamydiia</taxon>
        <taxon>Chlamydiales</taxon>
        <taxon>Chlamydiaceae</taxon>
        <taxon>Chlamydia/Chlamydophila group</taxon>
        <taxon>Chlamydia</taxon>
    </lineage>
</organism>
<feature type="domain" description="OBG-type G" evidence="7">
    <location>
        <begin position="6"/>
        <end position="260"/>
    </location>
</feature>
<keyword evidence="10" id="KW-1185">Reference proteome</keyword>
<sequence length="366" mass="39952">MKMGQTECGIVGLPNVGKSGLFNALTGAQVASCNYPFCTIDPNVGIVPVIDSRLETLARISQSQKIIYADMKFVDIAGLVKGAASGAGLGNRFLSHIRETHAIAHVVRCFDNDDITHVSGKIDPEEDIAVINLELVLADFSSATSVREKLGKQAKGKKDIGQLLPLLDRVVDHLESGNPVRTLSLSLEEKVLLKPYPFLTGKPMLYIANIDEDSLTDLDNPYVQKVREIAKREEANVVPICVKLEEEILSLPLEERQDFLHSLGLQESGLNRLVASAYHTLGLISYFTTGPQETRAWTISKGATAAEAAGEIHSDIQRGFIRAEVVTMEDIVAYDGRAGAREAGKLRAEGRDYIVQDGDIMLFLHN</sequence>
<evidence type="ECO:0000259" key="8">
    <source>
        <dbReference type="PROSITE" id="PS51880"/>
    </source>
</evidence>
<evidence type="ECO:0000256" key="4">
    <source>
        <dbReference type="ARBA" id="ARBA00022840"/>
    </source>
</evidence>
<dbReference type="SUPFAM" id="SSF52540">
    <property type="entry name" value="P-loop containing nucleoside triphosphate hydrolases"/>
    <property type="match status" value="1"/>
</dbReference>
<dbReference type="Gene3D" id="3.40.50.300">
    <property type="entry name" value="P-loop containing nucleotide triphosphate hydrolases"/>
    <property type="match status" value="1"/>
</dbReference>
<dbReference type="FunFam" id="3.10.20.30:FF:000001">
    <property type="entry name" value="Ribosome-binding ATPase YchF"/>
    <property type="match status" value="1"/>
</dbReference>
<dbReference type="PANTHER" id="PTHR23305:SF18">
    <property type="entry name" value="OBG-TYPE G DOMAIN-CONTAINING PROTEIN"/>
    <property type="match status" value="1"/>
</dbReference>
<dbReference type="PRINTS" id="PR00326">
    <property type="entry name" value="GTP1OBG"/>
</dbReference>
<dbReference type="InterPro" id="IPR012676">
    <property type="entry name" value="TGS-like"/>
</dbReference>
<evidence type="ECO:0000256" key="5">
    <source>
        <dbReference type="ARBA" id="ARBA00022842"/>
    </source>
</evidence>
<dbReference type="GO" id="GO:0046872">
    <property type="term" value="F:metal ion binding"/>
    <property type="evidence" value="ECO:0007669"/>
    <property type="project" value="UniProtKB-KW"/>
</dbReference>
<dbReference type="Proteomes" id="UP000002532">
    <property type="component" value="Chromosome"/>
</dbReference>
<reference evidence="9 10" key="1">
    <citation type="journal article" date="2005" name="Infect. Immun.">
        <title>Comparative genomic analysis of Chlamydia trachomatis oculotropic and genitotropic strains.</title>
        <authorList>
            <person name="Carlson J.H."/>
            <person name="Porcella S.F."/>
            <person name="McClarty G."/>
            <person name="Caldwell H.D."/>
        </authorList>
    </citation>
    <scope>NUCLEOTIDE SEQUENCE [LARGE SCALE GENOMIC DNA]</scope>
    <source>
        <strain evidence="10">ATCC VR-571B / DSM 19440 / HAR-13</strain>
    </source>
</reference>
<dbReference type="Pfam" id="PF06071">
    <property type="entry name" value="YchF-GTPase_C"/>
    <property type="match status" value="1"/>
</dbReference>
<dbReference type="InterPro" id="IPR041706">
    <property type="entry name" value="YchF_N"/>
</dbReference>
<dbReference type="Gene3D" id="3.10.20.30">
    <property type="match status" value="1"/>
</dbReference>
<comment type="similarity">
    <text evidence="6">Belongs to the TRAFAC class OBG-HflX-like GTPase superfamily. OBG GTPase family. YchF/OLA1 subfamily.</text>
</comment>
<dbReference type="FunFam" id="1.10.150.300:FF:000001">
    <property type="entry name" value="Ribosome-binding ATPase YchF"/>
    <property type="match status" value="1"/>
</dbReference>
<dbReference type="GO" id="GO:0005524">
    <property type="term" value="F:ATP binding"/>
    <property type="evidence" value="ECO:0007669"/>
    <property type="project" value="UniProtKB-UniRule"/>
</dbReference>
<dbReference type="PANTHER" id="PTHR23305">
    <property type="entry name" value="OBG GTPASE FAMILY"/>
    <property type="match status" value="1"/>
</dbReference>
<dbReference type="PIRSF" id="PIRSF006641">
    <property type="entry name" value="CHP00092"/>
    <property type="match status" value="1"/>
</dbReference>
<evidence type="ECO:0000313" key="9">
    <source>
        <dbReference type="EMBL" id="AAX50343.1"/>
    </source>
</evidence>
<dbReference type="Pfam" id="PF01926">
    <property type="entry name" value="MMR_HSR1"/>
    <property type="match status" value="1"/>
</dbReference>
<dbReference type="Gene3D" id="1.10.150.300">
    <property type="entry name" value="TGS-like domain"/>
    <property type="match status" value="1"/>
</dbReference>
<dbReference type="InterPro" id="IPR031167">
    <property type="entry name" value="G_OBG"/>
</dbReference>
<dbReference type="HOGENOM" id="CLU_018395_0_1_0"/>
<accession>A0A0H2X0G6</accession>
<dbReference type="SUPFAM" id="SSF81271">
    <property type="entry name" value="TGS-like"/>
    <property type="match status" value="1"/>
</dbReference>
<evidence type="ECO:0000256" key="3">
    <source>
        <dbReference type="ARBA" id="ARBA00022741"/>
    </source>
</evidence>
<comment type="cofactor">
    <cofactor evidence="1">
        <name>Mg(2+)</name>
        <dbReference type="ChEBI" id="CHEBI:18420"/>
    </cofactor>
</comment>
<keyword evidence="4 6" id="KW-0067">ATP-binding</keyword>
<keyword evidence="2" id="KW-0479">Metal-binding</keyword>
<dbReference type="InterPro" id="IPR004396">
    <property type="entry name" value="ATPase_YchF/OLA1"/>
</dbReference>
<dbReference type="InterPro" id="IPR006073">
    <property type="entry name" value="GTP-bd"/>
</dbReference>
<evidence type="ECO:0000256" key="1">
    <source>
        <dbReference type="ARBA" id="ARBA00001946"/>
    </source>
</evidence>
<evidence type="ECO:0000256" key="6">
    <source>
        <dbReference type="HAMAP-Rule" id="MF_00944"/>
    </source>
</evidence>
<evidence type="ECO:0000313" key="10">
    <source>
        <dbReference type="Proteomes" id="UP000002532"/>
    </source>
</evidence>
<evidence type="ECO:0000259" key="7">
    <source>
        <dbReference type="PROSITE" id="PS51710"/>
    </source>
</evidence>
<gene>
    <name evidence="6 9" type="primary">ychF</name>
    <name evidence="9" type="ordered locus">CTA_0097</name>
</gene>
<dbReference type="InterPro" id="IPR027417">
    <property type="entry name" value="P-loop_NTPase"/>
</dbReference>
<comment type="caution">
    <text evidence="6">Lacks conserved residue(s) required for the propagation of feature annotation.</text>
</comment>
<dbReference type="AlphaFoldDB" id="A0A0H2X0G6"/>
<comment type="function">
    <text evidence="6">ATPase that binds to both the 70S ribosome and the 50S ribosomal subunit in a nucleotide-independent manner.</text>
</comment>
<dbReference type="PROSITE" id="PS51710">
    <property type="entry name" value="G_OBG"/>
    <property type="match status" value="1"/>
</dbReference>
<dbReference type="CDD" id="cd01900">
    <property type="entry name" value="YchF"/>
    <property type="match status" value="1"/>
</dbReference>
<dbReference type="InterPro" id="IPR023192">
    <property type="entry name" value="TGS-like_dom_sf"/>
</dbReference>
<dbReference type="RefSeq" id="WP_011324562.1">
    <property type="nucleotide sequence ID" value="NC_007429.1"/>
</dbReference>
<dbReference type="PROSITE" id="PS51880">
    <property type="entry name" value="TGS"/>
    <property type="match status" value="1"/>
</dbReference>
<dbReference type="GO" id="GO:0043023">
    <property type="term" value="F:ribosomal large subunit binding"/>
    <property type="evidence" value="ECO:0007669"/>
    <property type="project" value="UniProtKB-UniRule"/>
</dbReference>
<dbReference type="InterPro" id="IPR013029">
    <property type="entry name" value="YchF_C"/>
</dbReference>
<dbReference type="NCBIfam" id="TIGR00092">
    <property type="entry name" value="redox-regulated ATPase YchF"/>
    <property type="match status" value="1"/>
</dbReference>
<dbReference type="InterPro" id="IPR004095">
    <property type="entry name" value="TGS"/>
</dbReference>
<dbReference type="InterPro" id="IPR012675">
    <property type="entry name" value="Beta-grasp_dom_sf"/>
</dbReference>
<dbReference type="GO" id="GO:0005737">
    <property type="term" value="C:cytoplasm"/>
    <property type="evidence" value="ECO:0007669"/>
    <property type="project" value="TreeGrafter"/>
</dbReference>